<proteinExistence type="predicted"/>
<dbReference type="GeneID" id="22912690"/>
<protein>
    <submittedName>
        <fullName evidence="1">Uncharacterized protein</fullName>
    </submittedName>
</protein>
<dbReference type="RefSeq" id="XP_011130405.1">
    <property type="nucleotide sequence ID" value="XM_011132103.1"/>
</dbReference>
<reference evidence="1" key="1">
    <citation type="submission" date="2013-12" db="EMBL/GenBank/DDBJ databases">
        <authorList>
            <person name="Omoto C.K."/>
            <person name="Sibley D."/>
            <person name="Venepally P."/>
            <person name="Hadjithomas M."/>
            <person name="Karamycheva S."/>
            <person name="Brunk B."/>
            <person name="Roos D."/>
            <person name="Caler E."/>
            <person name="Lorenzi H."/>
        </authorList>
    </citation>
    <scope>NUCLEOTIDE SEQUENCE</scope>
</reference>
<sequence>MAHNYRNGLFGASRGVNTQGDVDGMIIPFRDRSHCRVRKFQLDGFHVCHGQKWFCVNEGFADTRRYWTFRKIKRASFWISLGYHVPSVCFVDVRGFSQSYFAEKRFWDMTIPFYGIGDPFVCFQFRFGSWGKANASAD</sequence>
<dbReference type="AlphaFoldDB" id="A0A023B741"/>
<dbReference type="VEuPathDB" id="CryptoDB:GNI_073350"/>
<organism evidence="1 2">
    <name type="scientific">Gregarina niphandrodes</name>
    <name type="common">Septate eugregarine</name>
    <dbReference type="NCBI Taxonomy" id="110365"/>
    <lineage>
        <taxon>Eukaryota</taxon>
        <taxon>Sar</taxon>
        <taxon>Alveolata</taxon>
        <taxon>Apicomplexa</taxon>
        <taxon>Conoidasida</taxon>
        <taxon>Gregarinasina</taxon>
        <taxon>Eugregarinorida</taxon>
        <taxon>Gregarinidae</taxon>
        <taxon>Gregarina</taxon>
    </lineage>
</organism>
<accession>A0A023B741</accession>
<dbReference type="Proteomes" id="UP000019763">
    <property type="component" value="Unassembled WGS sequence"/>
</dbReference>
<evidence type="ECO:0000313" key="2">
    <source>
        <dbReference type="Proteomes" id="UP000019763"/>
    </source>
</evidence>
<dbReference type="EMBL" id="AFNH02000549">
    <property type="protein sequence ID" value="EZG66968.1"/>
    <property type="molecule type" value="Genomic_DNA"/>
</dbReference>
<gene>
    <name evidence="1" type="ORF">GNI_073350</name>
</gene>
<name>A0A023B741_GRENI</name>
<comment type="caution">
    <text evidence="1">The sequence shown here is derived from an EMBL/GenBank/DDBJ whole genome shotgun (WGS) entry which is preliminary data.</text>
</comment>
<evidence type="ECO:0000313" key="1">
    <source>
        <dbReference type="EMBL" id="EZG66968.1"/>
    </source>
</evidence>
<keyword evidence="2" id="KW-1185">Reference proteome</keyword>